<organism evidence="2 3">
    <name type="scientific">Lophium mytilinum</name>
    <dbReference type="NCBI Taxonomy" id="390894"/>
    <lineage>
        <taxon>Eukaryota</taxon>
        <taxon>Fungi</taxon>
        <taxon>Dikarya</taxon>
        <taxon>Ascomycota</taxon>
        <taxon>Pezizomycotina</taxon>
        <taxon>Dothideomycetes</taxon>
        <taxon>Pleosporomycetidae</taxon>
        <taxon>Mytilinidiales</taxon>
        <taxon>Mytilinidiaceae</taxon>
        <taxon>Lophium</taxon>
    </lineage>
</organism>
<name>A0A6A6Q828_9PEZI</name>
<dbReference type="AlphaFoldDB" id="A0A6A6Q828"/>
<reference evidence="2" key="1">
    <citation type="journal article" date="2020" name="Stud. Mycol.">
        <title>101 Dothideomycetes genomes: a test case for predicting lifestyles and emergence of pathogens.</title>
        <authorList>
            <person name="Haridas S."/>
            <person name="Albert R."/>
            <person name="Binder M."/>
            <person name="Bloem J."/>
            <person name="Labutti K."/>
            <person name="Salamov A."/>
            <person name="Andreopoulos B."/>
            <person name="Baker S."/>
            <person name="Barry K."/>
            <person name="Bills G."/>
            <person name="Bluhm B."/>
            <person name="Cannon C."/>
            <person name="Castanera R."/>
            <person name="Culley D."/>
            <person name="Daum C."/>
            <person name="Ezra D."/>
            <person name="Gonzalez J."/>
            <person name="Henrissat B."/>
            <person name="Kuo A."/>
            <person name="Liang C."/>
            <person name="Lipzen A."/>
            <person name="Lutzoni F."/>
            <person name="Magnuson J."/>
            <person name="Mondo S."/>
            <person name="Nolan M."/>
            <person name="Ohm R."/>
            <person name="Pangilinan J."/>
            <person name="Park H.-J."/>
            <person name="Ramirez L."/>
            <person name="Alfaro M."/>
            <person name="Sun H."/>
            <person name="Tritt A."/>
            <person name="Yoshinaga Y."/>
            <person name="Zwiers L.-H."/>
            <person name="Turgeon B."/>
            <person name="Goodwin S."/>
            <person name="Spatafora J."/>
            <person name="Crous P."/>
            <person name="Grigoriev I."/>
        </authorList>
    </citation>
    <scope>NUCLEOTIDE SEQUENCE</scope>
    <source>
        <strain evidence="2">CBS 269.34</strain>
    </source>
</reference>
<sequence length="88" mass="9069">MSPSPESSTQAASTTFNALKVRPGPPLPPSKALHVRPHTILAQSGSGGGTPGSLDQPPPATNEDYESDESSHLSLITESPIPKLRGGE</sequence>
<protein>
    <submittedName>
        <fullName evidence="2">Uncharacterized protein</fullName>
    </submittedName>
</protein>
<proteinExistence type="predicted"/>
<keyword evidence="3" id="KW-1185">Reference proteome</keyword>
<feature type="region of interest" description="Disordered" evidence="1">
    <location>
        <begin position="1"/>
        <end position="88"/>
    </location>
</feature>
<dbReference type="Proteomes" id="UP000799750">
    <property type="component" value="Unassembled WGS sequence"/>
</dbReference>
<gene>
    <name evidence="2" type="ORF">BU16DRAFT_568415</name>
</gene>
<dbReference type="EMBL" id="MU004203">
    <property type="protein sequence ID" value="KAF2488540.1"/>
    <property type="molecule type" value="Genomic_DNA"/>
</dbReference>
<feature type="compositionally biased region" description="Polar residues" evidence="1">
    <location>
        <begin position="1"/>
        <end position="17"/>
    </location>
</feature>
<evidence type="ECO:0000313" key="3">
    <source>
        <dbReference type="Proteomes" id="UP000799750"/>
    </source>
</evidence>
<evidence type="ECO:0000313" key="2">
    <source>
        <dbReference type="EMBL" id="KAF2488540.1"/>
    </source>
</evidence>
<evidence type="ECO:0000256" key="1">
    <source>
        <dbReference type="SAM" id="MobiDB-lite"/>
    </source>
</evidence>
<accession>A0A6A6Q828</accession>